<organism evidence="1">
    <name type="scientific">Solanum chacoense</name>
    <name type="common">Chaco potato</name>
    <dbReference type="NCBI Taxonomy" id="4108"/>
    <lineage>
        <taxon>Eukaryota</taxon>
        <taxon>Viridiplantae</taxon>
        <taxon>Streptophyta</taxon>
        <taxon>Embryophyta</taxon>
        <taxon>Tracheophyta</taxon>
        <taxon>Spermatophyta</taxon>
        <taxon>Magnoliopsida</taxon>
        <taxon>eudicotyledons</taxon>
        <taxon>Gunneridae</taxon>
        <taxon>Pentapetalae</taxon>
        <taxon>asterids</taxon>
        <taxon>lamiids</taxon>
        <taxon>Solanales</taxon>
        <taxon>Solanaceae</taxon>
        <taxon>Solanoideae</taxon>
        <taxon>Solaneae</taxon>
        <taxon>Solanum</taxon>
    </lineage>
</organism>
<proteinExistence type="predicted"/>
<reference evidence="1" key="1">
    <citation type="submission" date="2015-12" db="EMBL/GenBank/DDBJ databases">
        <title>Gene expression during late stages of embryo sac development: a critical building block for successful pollen-pistil interactions.</title>
        <authorList>
            <person name="Liu Y."/>
            <person name="Joly V."/>
            <person name="Sabar M."/>
            <person name="Matton D.P."/>
        </authorList>
    </citation>
    <scope>NUCLEOTIDE SEQUENCE</scope>
</reference>
<protein>
    <submittedName>
        <fullName evidence="1">Putative ovule protein</fullName>
    </submittedName>
</protein>
<dbReference type="AlphaFoldDB" id="A0A0V0H4F0"/>
<sequence length="82" mass="9497">MKTVHCAITMGSFNSKSMKCITNYFIRLFLNKILVGCTRLSKDPNRDLIAIYRGHTSKYLQNEKFEKCNNSSLFPVENCKIE</sequence>
<name>A0A0V0H4F0_SOLCH</name>
<dbReference type="EMBL" id="GEDG01026702">
    <property type="protein sequence ID" value="JAP14347.1"/>
    <property type="molecule type" value="Transcribed_RNA"/>
</dbReference>
<evidence type="ECO:0000313" key="1">
    <source>
        <dbReference type="EMBL" id="JAP14347.1"/>
    </source>
</evidence>
<accession>A0A0V0H4F0</accession>